<dbReference type="SUPFAM" id="SSF53335">
    <property type="entry name" value="S-adenosyl-L-methionine-dependent methyltransferases"/>
    <property type="match status" value="1"/>
</dbReference>
<keyword evidence="2" id="KW-0489">Methyltransferase</keyword>
<accession>A0A0G0KKB3</accession>
<dbReference type="CDD" id="cd02440">
    <property type="entry name" value="AdoMet_MTases"/>
    <property type="match status" value="1"/>
</dbReference>
<sequence length="265" mass="30462">MNKKDLKLKYLYDFLETFWYAPCDALLRSVEAVIISKATILSPSLDVGCGDGRISKLLFGKRIIDIGVDPGKKEASLAAKSGVYKSVLALDAASLPFKDGHFRTIIVNSTFEHIKHDKQVLKELSRVTKKGGIIYLTVPSDKYLKLLKSLGLNGARLKNFNIRVAHYHYRTKEDWEKMLSQVGLKATEMQYYFPKQLAKMWLLLFRLTTFKVYRRELWSYLKDSPYGKLVPKNLVIYFLKRFISPAYRLSFEEGGGLLYIKAVKK</sequence>
<comment type="caution">
    <text evidence="2">The sequence shown here is derived from an EMBL/GenBank/DDBJ whole genome shotgun (WGS) entry which is preliminary data.</text>
</comment>
<feature type="domain" description="Methyltransferase type 11" evidence="1">
    <location>
        <begin position="45"/>
        <end position="135"/>
    </location>
</feature>
<dbReference type="Pfam" id="PF08241">
    <property type="entry name" value="Methyltransf_11"/>
    <property type="match status" value="1"/>
</dbReference>
<dbReference type="Gene3D" id="3.40.50.150">
    <property type="entry name" value="Vaccinia Virus protein VP39"/>
    <property type="match status" value="1"/>
</dbReference>
<evidence type="ECO:0000313" key="3">
    <source>
        <dbReference type="Proteomes" id="UP000034181"/>
    </source>
</evidence>
<dbReference type="InterPro" id="IPR013216">
    <property type="entry name" value="Methyltransf_11"/>
</dbReference>
<gene>
    <name evidence="2" type="ORF">US96_C0001G0026</name>
</gene>
<dbReference type="AlphaFoldDB" id="A0A0G0KKB3"/>
<dbReference type="GO" id="GO:0008757">
    <property type="term" value="F:S-adenosylmethionine-dependent methyltransferase activity"/>
    <property type="evidence" value="ECO:0007669"/>
    <property type="project" value="InterPro"/>
</dbReference>
<reference evidence="2 3" key="1">
    <citation type="journal article" date="2015" name="Nature">
        <title>rRNA introns, odd ribosomes, and small enigmatic genomes across a large radiation of phyla.</title>
        <authorList>
            <person name="Brown C.T."/>
            <person name="Hug L.A."/>
            <person name="Thomas B.C."/>
            <person name="Sharon I."/>
            <person name="Castelle C.J."/>
            <person name="Singh A."/>
            <person name="Wilkins M.J."/>
            <person name="Williams K.H."/>
            <person name="Banfield J.F."/>
        </authorList>
    </citation>
    <scope>NUCLEOTIDE SEQUENCE [LARGE SCALE GENOMIC DNA]</scope>
</reference>
<keyword evidence="2" id="KW-0808">Transferase</keyword>
<proteinExistence type="predicted"/>
<protein>
    <submittedName>
        <fullName evidence="2">Methyltransferase-like protein</fullName>
    </submittedName>
</protein>
<dbReference type="EMBL" id="LBUZ01000001">
    <property type="protein sequence ID" value="KKQ75950.1"/>
    <property type="molecule type" value="Genomic_DNA"/>
</dbReference>
<evidence type="ECO:0000259" key="1">
    <source>
        <dbReference type="Pfam" id="PF08241"/>
    </source>
</evidence>
<dbReference type="InterPro" id="IPR029063">
    <property type="entry name" value="SAM-dependent_MTases_sf"/>
</dbReference>
<dbReference type="Proteomes" id="UP000034181">
    <property type="component" value="Unassembled WGS sequence"/>
</dbReference>
<dbReference type="PANTHER" id="PTHR43861">
    <property type="entry name" value="TRANS-ACONITATE 2-METHYLTRANSFERASE-RELATED"/>
    <property type="match status" value="1"/>
</dbReference>
<name>A0A0G0KKB3_9BACT</name>
<dbReference type="GO" id="GO:0032259">
    <property type="term" value="P:methylation"/>
    <property type="evidence" value="ECO:0007669"/>
    <property type="project" value="UniProtKB-KW"/>
</dbReference>
<organism evidence="2 3">
    <name type="scientific">Candidatus Woesebacteria bacterium GW2011_GWB1_38_5b</name>
    <dbReference type="NCBI Taxonomy" id="1618569"/>
    <lineage>
        <taxon>Bacteria</taxon>
        <taxon>Candidatus Woeseibacteriota</taxon>
    </lineage>
</organism>
<evidence type="ECO:0000313" key="2">
    <source>
        <dbReference type="EMBL" id="KKQ75950.1"/>
    </source>
</evidence>